<dbReference type="PROSITE" id="PS50943">
    <property type="entry name" value="HTH_CROC1"/>
    <property type="match status" value="1"/>
</dbReference>
<organism evidence="2 3">
    <name type="scientific">Nitratidesulfovibrio liaohensis</name>
    <dbReference type="NCBI Taxonomy" id="2604158"/>
    <lineage>
        <taxon>Bacteria</taxon>
        <taxon>Pseudomonadati</taxon>
        <taxon>Thermodesulfobacteriota</taxon>
        <taxon>Desulfovibrionia</taxon>
        <taxon>Desulfovibrionales</taxon>
        <taxon>Desulfovibrionaceae</taxon>
        <taxon>Nitratidesulfovibrio</taxon>
    </lineage>
</organism>
<evidence type="ECO:0000313" key="3">
    <source>
        <dbReference type="Proteomes" id="UP001180616"/>
    </source>
</evidence>
<gene>
    <name evidence="2" type="ORF">KPS_001227</name>
</gene>
<keyword evidence="3" id="KW-1185">Reference proteome</keyword>
<evidence type="ECO:0000313" key="2">
    <source>
        <dbReference type="EMBL" id="WMW66625.1"/>
    </source>
</evidence>
<dbReference type="SMART" id="SM00530">
    <property type="entry name" value="HTH_XRE"/>
    <property type="match status" value="1"/>
</dbReference>
<dbReference type="InterPro" id="IPR010982">
    <property type="entry name" value="Lambda_DNA-bd_dom_sf"/>
</dbReference>
<proteinExistence type="predicted"/>
<dbReference type="SUPFAM" id="SSF47413">
    <property type="entry name" value="lambda repressor-like DNA-binding domains"/>
    <property type="match status" value="1"/>
</dbReference>
<evidence type="ECO:0000259" key="1">
    <source>
        <dbReference type="PROSITE" id="PS50943"/>
    </source>
</evidence>
<dbReference type="Pfam" id="PF01381">
    <property type="entry name" value="HTH_3"/>
    <property type="match status" value="1"/>
</dbReference>
<dbReference type="CDD" id="cd00093">
    <property type="entry name" value="HTH_XRE"/>
    <property type="match status" value="1"/>
</dbReference>
<sequence length="88" mass="9728">MRCDVRRRCGAARVRMRYRIREALDRNGMDLRKVAEMAGVSPAAVQKVVAGVTNSPRILQALREAGVPEQYLYDPARAEANATEGKVA</sequence>
<feature type="domain" description="HTH cro/C1-type" evidence="1">
    <location>
        <begin position="20"/>
        <end position="72"/>
    </location>
</feature>
<dbReference type="EMBL" id="CP133659">
    <property type="protein sequence ID" value="WMW66625.1"/>
    <property type="molecule type" value="Genomic_DNA"/>
</dbReference>
<name>A0ABY9R4D9_9BACT</name>
<dbReference type="RefSeq" id="WP_309542489.1">
    <property type="nucleotide sequence ID" value="NZ_CP133659.1"/>
</dbReference>
<dbReference type="InterPro" id="IPR001387">
    <property type="entry name" value="Cro/C1-type_HTH"/>
</dbReference>
<dbReference type="Proteomes" id="UP001180616">
    <property type="component" value="Chromosome"/>
</dbReference>
<reference evidence="2" key="1">
    <citation type="submission" date="2023-09" db="EMBL/GenBank/DDBJ databases">
        <authorList>
            <consortium name="CW5 consortium"/>
            <person name="Lu C.-W."/>
        </authorList>
    </citation>
    <scope>NUCLEOTIDE SEQUENCE</scope>
    <source>
        <strain evidence="2">KPS</strain>
    </source>
</reference>
<protein>
    <submittedName>
        <fullName evidence="2">Helix-turn-helix domain-containing protein</fullName>
    </submittedName>
</protein>
<dbReference type="Gene3D" id="1.10.260.40">
    <property type="entry name" value="lambda repressor-like DNA-binding domains"/>
    <property type="match status" value="1"/>
</dbReference>
<accession>A0ABY9R4D9</accession>